<keyword evidence="6" id="KW-0347">Helicase</keyword>
<evidence type="ECO:0000256" key="3">
    <source>
        <dbReference type="ARBA" id="ARBA00022840"/>
    </source>
</evidence>
<organism evidence="6 7">
    <name type="scientific">Rhodoferax lacus</name>
    <dbReference type="NCBI Taxonomy" id="2184758"/>
    <lineage>
        <taxon>Bacteria</taxon>
        <taxon>Pseudomonadati</taxon>
        <taxon>Pseudomonadota</taxon>
        <taxon>Betaproteobacteria</taxon>
        <taxon>Burkholderiales</taxon>
        <taxon>Comamonadaceae</taxon>
        <taxon>Rhodoferax</taxon>
    </lineage>
</organism>
<dbReference type="Proteomes" id="UP000260665">
    <property type="component" value="Unassembled WGS sequence"/>
</dbReference>
<gene>
    <name evidence="6" type="ORF">DIC66_00890</name>
</gene>
<dbReference type="GO" id="GO:0003678">
    <property type="term" value="F:DNA helicase activity"/>
    <property type="evidence" value="ECO:0007669"/>
    <property type="project" value="TreeGrafter"/>
</dbReference>
<sequence length="668" mass="72421">MPLTQAVAAAFAPTGLLSQAVQEYRGRPGQLQMAQAVAEVIEQGGMLVVEAGTGVGKTYAYLVPALLSGKRVLISTATKALQDQLFGRDIPHLRELLGLPLRVALLKGRASYLCLNRLESARQDWRMDERLAALHLARIESWAHSTQSGDMAEVEALDDSSPLMPLVTSTRENCLGARCPQASSCFVNRARREALSADLVVINHHLFFADLNVRESGVAELLPSVHAVVFDEAHQLNEIGVQFLGRQLGTGQLSNFARDLEQTAQAHARGLAPWAELAASLEHSAEAMRARFPESERVERLDWAAAGSRWPQLIEAALLALGNTQAALVLVAEMAPELQSLQSRAQDLMELLNLFLLPVPDDAVRWLELGRQVRMLQSPLDVSQAMQTRVLPPQGEAGGGKSWVFTSATLGHDAQLSWMVESCGLEGARILKVPSPFDYAQQAALYVPKVFPKPSEASHSDAVAALALQGALVLGGRTLVLTTTLRAMRSIGDRLAMELQGRDDIQVLVQGAMPKRELLARFLQAGDAQDGGAILVASVTFWEGIDMPGAALQLLVIDKLPFTPPDDPVLQARSKALEGAGKSPFKHLHLPQAAVALRQGAGRLIRRESDEGVLVICDVRLNQMGYGRQLLAALPAMRRLGSEQEFAQALEALTRPATRDRSSNVLPW</sequence>
<reference evidence="6 7" key="1">
    <citation type="submission" date="2018-05" db="EMBL/GenBank/DDBJ databases">
        <title>Rhodoferax soyangensis sp.nov., isolated from an oligotrophic freshwater lake.</title>
        <authorList>
            <person name="Park M."/>
        </authorList>
    </citation>
    <scope>NUCLEOTIDE SEQUENCE [LARGE SCALE GENOMIC DNA]</scope>
    <source>
        <strain evidence="6 7">IMCC26218</strain>
    </source>
</reference>
<evidence type="ECO:0000256" key="1">
    <source>
        <dbReference type="ARBA" id="ARBA00022741"/>
    </source>
</evidence>
<dbReference type="Pfam" id="PF00270">
    <property type="entry name" value="DEAD"/>
    <property type="match status" value="1"/>
</dbReference>
<dbReference type="PROSITE" id="PS51193">
    <property type="entry name" value="HELICASE_ATP_BIND_2"/>
    <property type="match status" value="1"/>
</dbReference>
<dbReference type="PANTHER" id="PTHR11472:SF34">
    <property type="entry name" value="REGULATOR OF TELOMERE ELONGATION HELICASE 1"/>
    <property type="match status" value="1"/>
</dbReference>
<comment type="caution">
    <text evidence="6">The sequence shown here is derived from an EMBL/GenBank/DDBJ whole genome shotgun (WGS) entry which is preliminary data.</text>
</comment>
<name>A0A3E1RIQ5_9BURK</name>
<dbReference type="GO" id="GO:0006281">
    <property type="term" value="P:DNA repair"/>
    <property type="evidence" value="ECO:0007669"/>
    <property type="project" value="TreeGrafter"/>
</dbReference>
<dbReference type="EMBL" id="QFZK01000001">
    <property type="protein sequence ID" value="RFO98480.1"/>
    <property type="molecule type" value="Genomic_DNA"/>
</dbReference>
<dbReference type="GO" id="GO:0005524">
    <property type="term" value="F:ATP binding"/>
    <property type="evidence" value="ECO:0007669"/>
    <property type="project" value="UniProtKB-KW"/>
</dbReference>
<dbReference type="SUPFAM" id="SSF52540">
    <property type="entry name" value="P-loop containing nucleoside triphosphate hydrolases"/>
    <property type="match status" value="1"/>
</dbReference>
<dbReference type="Gene3D" id="3.40.50.300">
    <property type="entry name" value="P-loop containing nucleotide triphosphate hydrolases"/>
    <property type="match status" value="2"/>
</dbReference>
<dbReference type="SMART" id="SM00491">
    <property type="entry name" value="HELICc2"/>
    <property type="match status" value="1"/>
</dbReference>
<accession>A0A3E1RIQ5</accession>
<dbReference type="InterPro" id="IPR014013">
    <property type="entry name" value="Helic_SF1/SF2_ATP-bd_DinG/Rad3"/>
</dbReference>
<dbReference type="PANTHER" id="PTHR11472">
    <property type="entry name" value="DNA REPAIR DEAD HELICASE RAD3/XP-D SUBFAMILY MEMBER"/>
    <property type="match status" value="1"/>
</dbReference>
<evidence type="ECO:0000259" key="5">
    <source>
        <dbReference type="PROSITE" id="PS51193"/>
    </source>
</evidence>
<dbReference type="InterPro" id="IPR006555">
    <property type="entry name" value="ATP-dep_Helicase_C"/>
</dbReference>
<keyword evidence="7" id="KW-1185">Reference proteome</keyword>
<protein>
    <submittedName>
        <fullName evidence="6">Helicase</fullName>
    </submittedName>
</protein>
<dbReference type="GO" id="GO:0016818">
    <property type="term" value="F:hydrolase activity, acting on acid anhydrides, in phosphorus-containing anhydrides"/>
    <property type="evidence" value="ECO:0007669"/>
    <property type="project" value="InterPro"/>
</dbReference>
<keyword evidence="3" id="KW-0067">ATP-binding</keyword>
<dbReference type="RefSeq" id="WP_117173124.1">
    <property type="nucleotide sequence ID" value="NZ_QFZK01000001.1"/>
</dbReference>
<dbReference type="OrthoDB" id="9805194at2"/>
<evidence type="ECO:0000256" key="4">
    <source>
        <dbReference type="ARBA" id="ARBA00038058"/>
    </source>
</evidence>
<dbReference type="AlphaFoldDB" id="A0A3E1RIQ5"/>
<dbReference type="InterPro" id="IPR027417">
    <property type="entry name" value="P-loop_NTPase"/>
</dbReference>
<dbReference type="InterPro" id="IPR045028">
    <property type="entry name" value="DinG/Rad3-like"/>
</dbReference>
<comment type="similarity">
    <text evidence="4">Belongs to the helicase family. DinG subfamily.</text>
</comment>
<evidence type="ECO:0000313" key="7">
    <source>
        <dbReference type="Proteomes" id="UP000260665"/>
    </source>
</evidence>
<evidence type="ECO:0000256" key="2">
    <source>
        <dbReference type="ARBA" id="ARBA00022801"/>
    </source>
</evidence>
<dbReference type="Pfam" id="PF13307">
    <property type="entry name" value="Helicase_C_2"/>
    <property type="match status" value="1"/>
</dbReference>
<dbReference type="GO" id="GO:0003676">
    <property type="term" value="F:nucleic acid binding"/>
    <property type="evidence" value="ECO:0007669"/>
    <property type="project" value="InterPro"/>
</dbReference>
<keyword evidence="2" id="KW-0378">Hydrolase</keyword>
<feature type="domain" description="Helicase ATP-binding" evidence="5">
    <location>
        <begin position="16"/>
        <end position="294"/>
    </location>
</feature>
<dbReference type="InterPro" id="IPR011545">
    <property type="entry name" value="DEAD/DEAH_box_helicase_dom"/>
</dbReference>
<evidence type="ECO:0000313" key="6">
    <source>
        <dbReference type="EMBL" id="RFO98480.1"/>
    </source>
</evidence>
<keyword evidence="1" id="KW-0547">Nucleotide-binding</keyword>
<proteinExistence type="inferred from homology"/>